<proteinExistence type="predicted"/>
<name>A0A2N0TVP2_9FLAO</name>
<dbReference type="AlphaFoldDB" id="A0A2N0TVP2"/>
<evidence type="ECO:0000313" key="1">
    <source>
        <dbReference type="EMBL" id="PKD18728.1"/>
    </source>
</evidence>
<accession>A0A2N0TVP2</accession>
<evidence type="ECO:0000313" key="2">
    <source>
        <dbReference type="Proteomes" id="UP000232673"/>
    </source>
</evidence>
<organism evidence="1 2">
    <name type="scientific">Salegentibacter salinarum</name>
    <dbReference type="NCBI Taxonomy" id="447422"/>
    <lineage>
        <taxon>Bacteria</taxon>
        <taxon>Pseudomonadati</taxon>
        <taxon>Bacteroidota</taxon>
        <taxon>Flavobacteriia</taxon>
        <taxon>Flavobacteriales</taxon>
        <taxon>Flavobacteriaceae</taxon>
        <taxon>Salegentibacter</taxon>
    </lineage>
</organism>
<sequence>MVVNKQVNLEGTAADGFLIPRAGDFIGSSFEKGVNLKGIYGNSILKSKIGKYSFKGRVN</sequence>
<dbReference type="Proteomes" id="UP000232673">
    <property type="component" value="Unassembled WGS sequence"/>
</dbReference>
<comment type="caution">
    <text evidence="1">The sequence shown here is derived from an EMBL/GenBank/DDBJ whole genome shotgun (WGS) entry which is preliminary data.</text>
</comment>
<gene>
    <name evidence="1" type="ORF">APR41_17615</name>
</gene>
<keyword evidence="2" id="KW-1185">Reference proteome</keyword>
<protein>
    <submittedName>
        <fullName evidence="1">Uncharacterized protein</fullName>
    </submittedName>
</protein>
<reference evidence="1 2" key="1">
    <citation type="submission" date="2015-10" db="EMBL/GenBank/DDBJ databases">
        <title>Draft genome sequence of Salegentibacter salinarum KCTC 12975.</title>
        <authorList>
            <person name="Lin W."/>
            <person name="Zheng Q."/>
        </authorList>
    </citation>
    <scope>NUCLEOTIDE SEQUENCE [LARGE SCALE GENOMIC DNA]</scope>
    <source>
        <strain evidence="1 2">KCTC 12975</strain>
    </source>
</reference>
<dbReference type="EMBL" id="LKTS01000021">
    <property type="protein sequence ID" value="PKD18728.1"/>
    <property type="molecule type" value="Genomic_DNA"/>
</dbReference>